<keyword evidence="3 6" id="KW-0812">Transmembrane</keyword>
<evidence type="ECO:0000256" key="6">
    <source>
        <dbReference type="SAM" id="Phobius"/>
    </source>
</evidence>
<feature type="domain" description="EamA" evidence="7">
    <location>
        <begin position="94"/>
        <end position="225"/>
    </location>
</feature>
<accession>A0A7R9TDQ8</accession>
<gene>
    <name evidence="8" type="ORF">MPUS1402_LOCUS3412</name>
</gene>
<feature type="transmembrane region" description="Helical" evidence="6">
    <location>
        <begin position="154"/>
        <end position="171"/>
    </location>
</feature>
<evidence type="ECO:0000256" key="1">
    <source>
        <dbReference type="ARBA" id="ARBA00004141"/>
    </source>
</evidence>
<dbReference type="SUPFAM" id="SSF103481">
    <property type="entry name" value="Multidrug resistance efflux transporter EmrE"/>
    <property type="match status" value="2"/>
</dbReference>
<organism evidence="8">
    <name type="scientific">Micromonas pusilla</name>
    <name type="common">Picoplanktonic green alga</name>
    <name type="synonym">Chromulina pusilla</name>
    <dbReference type="NCBI Taxonomy" id="38833"/>
    <lineage>
        <taxon>Eukaryota</taxon>
        <taxon>Viridiplantae</taxon>
        <taxon>Chlorophyta</taxon>
        <taxon>Mamiellophyceae</taxon>
        <taxon>Mamiellales</taxon>
        <taxon>Mamiellaceae</taxon>
        <taxon>Micromonas</taxon>
    </lineage>
</organism>
<dbReference type="EMBL" id="HBDY01004513">
    <property type="protein sequence ID" value="CAD8232695.1"/>
    <property type="molecule type" value="Transcribed_RNA"/>
</dbReference>
<evidence type="ECO:0000256" key="2">
    <source>
        <dbReference type="ARBA" id="ARBA00007635"/>
    </source>
</evidence>
<dbReference type="AlphaFoldDB" id="A0A7R9TDQ8"/>
<name>A0A7R9TDQ8_MICPS</name>
<proteinExistence type="inferred from homology"/>
<dbReference type="GO" id="GO:0016020">
    <property type="term" value="C:membrane"/>
    <property type="evidence" value="ECO:0007669"/>
    <property type="project" value="UniProtKB-SubCell"/>
</dbReference>
<dbReference type="PANTHER" id="PTHR22911:SF6">
    <property type="entry name" value="SOLUTE CARRIER FAMILY 35 MEMBER G1"/>
    <property type="match status" value="1"/>
</dbReference>
<keyword evidence="4 6" id="KW-1133">Transmembrane helix</keyword>
<feature type="transmembrane region" description="Helical" evidence="6">
    <location>
        <begin position="265"/>
        <end position="283"/>
    </location>
</feature>
<evidence type="ECO:0000313" key="8">
    <source>
        <dbReference type="EMBL" id="CAD8232695.1"/>
    </source>
</evidence>
<evidence type="ECO:0000259" key="7">
    <source>
        <dbReference type="Pfam" id="PF00892"/>
    </source>
</evidence>
<keyword evidence="5 6" id="KW-0472">Membrane</keyword>
<dbReference type="Pfam" id="PF00892">
    <property type="entry name" value="EamA"/>
    <property type="match status" value="1"/>
</dbReference>
<evidence type="ECO:0000256" key="4">
    <source>
        <dbReference type="ARBA" id="ARBA00022989"/>
    </source>
</evidence>
<reference evidence="8" key="1">
    <citation type="submission" date="2021-01" db="EMBL/GenBank/DDBJ databases">
        <authorList>
            <person name="Corre E."/>
            <person name="Pelletier E."/>
            <person name="Niang G."/>
            <person name="Scheremetjew M."/>
            <person name="Finn R."/>
            <person name="Kale V."/>
            <person name="Holt S."/>
            <person name="Cochrane G."/>
            <person name="Meng A."/>
            <person name="Brown T."/>
            <person name="Cohen L."/>
        </authorList>
    </citation>
    <scope>NUCLEOTIDE SEQUENCE</scope>
    <source>
        <strain evidence="8">RCC1614</strain>
    </source>
</reference>
<dbReference type="PANTHER" id="PTHR22911">
    <property type="entry name" value="ACYL-MALONYL CONDENSING ENZYME-RELATED"/>
    <property type="match status" value="1"/>
</dbReference>
<feature type="transmembrane region" description="Helical" evidence="6">
    <location>
        <begin position="208"/>
        <end position="228"/>
    </location>
</feature>
<protein>
    <recommendedName>
        <fullName evidence="7">EamA domain-containing protein</fullName>
    </recommendedName>
</protein>
<evidence type="ECO:0000256" key="3">
    <source>
        <dbReference type="ARBA" id="ARBA00022692"/>
    </source>
</evidence>
<feature type="transmembrane region" description="Helical" evidence="6">
    <location>
        <begin position="92"/>
        <end position="109"/>
    </location>
</feature>
<evidence type="ECO:0000256" key="5">
    <source>
        <dbReference type="ARBA" id="ARBA00023136"/>
    </source>
</evidence>
<sequence>MHVAVNSVIPSYLYVLDYKNKSTSGCSQLSHATFRSAKVVTPPSVFTQRVAVCAHTLQNHTHLSCTRARRAPTKVACAANIHTVGGDKTTKFLFGILWFFAHQLIGVGNDVIMKYTGSTLGVAQVVFLRFAFATLTMLPVMIVSGMNSFKTERVHLHVARSFLLATGIALYCQGLAIAPIAVVTTLNFTIPLFTLVMARVFIKEKVDAIRWISTIVGFSGVVIVVQPGGSGFDPMWLCVLLSAAMFAALDVLNKVFVGKESFWSMIFYTALFTSLIATIPALLSWVAPTGFQLCLLAILGAGANLLLFCLLKSFSLLDASALAPFRYTELMWSAAVGAWIFGEIPTMATLVGAAVIIPSTLYVVWAENEKTK</sequence>
<feature type="transmembrane region" description="Helical" evidence="6">
    <location>
        <begin position="177"/>
        <end position="196"/>
    </location>
</feature>
<feature type="transmembrane region" description="Helical" evidence="6">
    <location>
        <begin position="234"/>
        <end position="253"/>
    </location>
</feature>
<comment type="similarity">
    <text evidence="2">Belongs to the drug/metabolite transporter (DMT) superfamily. Plant drug/metabolite exporter (P-DME) (TC 2.A.7.4) family.</text>
</comment>
<feature type="transmembrane region" description="Helical" evidence="6">
    <location>
        <begin position="121"/>
        <end position="142"/>
    </location>
</feature>
<feature type="transmembrane region" description="Helical" evidence="6">
    <location>
        <begin position="289"/>
        <end position="311"/>
    </location>
</feature>
<comment type="subcellular location">
    <subcellularLocation>
        <location evidence="1">Membrane</location>
        <topology evidence="1">Multi-pass membrane protein</topology>
    </subcellularLocation>
</comment>
<dbReference type="InterPro" id="IPR037185">
    <property type="entry name" value="EmrE-like"/>
</dbReference>
<dbReference type="InterPro" id="IPR000620">
    <property type="entry name" value="EamA_dom"/>
</dbReference>